<dbReference type="OrthoDB" id="21474at2759"/>
<gene>
    <name evidence="10" type="ORF">CFOL_v3_16464</name>
</gene>
<evidence type="ECO:0000256" key="4">
    <source>
        <dbReference type="ARBA" id="ARBA00022771"/>
    </source>
</evidence>
<dbReference type="GO" id="GO:0005730">
    <property type="term" value="C:nucleolus"/>
    <property type="evidence" value="ECO:0007669"/>
    <property type="project" value="TreeGrafter"/>
</dbReference>
<keyword evidence="11" id="KW-1185">Reference proteome</keyword>
<keyword evidence="4 7" id="KW-0863">Zinc-finger</keyword>
<feature type="compositionally biased region" description="Basic residues" evidence="8">
    <location>
        <begin position="116"/>
        <end position="127"/>
    </location>
</feature>
<dbReference type="GO" id="GO:0000122">
    <property type="term" value="P:negative regulation of transcription by RNA polymerase II"/>
    <property type="evidence" value="ECO:0007669"/>
    <property type="project" value="TreeGrafter"/>
</dbReference>
<dbReference type="EMBL" id="BDDD01001058">
    <property type="protein sequence ID" value="GAV72976.1"/>
    <property type="molecule type" value="Genomic_DNA"/>
</dbReference>
<dbReference type="GO" id="GO:0003677">
    <property type="term" value="F:DNA binding"/>
    <property type="evidence" value="ECO:0007669"/>
    <property type="project" value="InterPro"/>
</dbReference>
<keyword evidence="5" id="KW-0862">Zinc</keyword>
<feature type="compositionally biased region" description="Polar residues" evidence="8">
    <location>
        <begin position="64"/>
        <end position="83"/>
    </location>
</feature>
<evidence type="ECO:0000256" key="5">
    <source>
        <dbReference type="ARBA" id="ARBA00022833"/>
    </source>
</evidence>
<feature type="compositionally biased region" description="Polar residues" evidence="8">
    <location>
        <begin position="129"/>
        <end position="142"/>
    </location>
</feature>
<name>A0A1Q3BY86_CEPFO</name>
<evidence type="ECO:0000259" key="9">
    <source>
        <dbReference type="SMART" id="SM00451"/>
    </source>
</evidence>
<dbReference type="InterPro" id="IPR058719">
    <property type="entry name" value="WHD_LYAR"/>
</dbReference>
<feature type="region of interest" description="Disordered" evidence="8">
    <location>
        <begin position="57"/>
        <end position="87"/>
    </location>
</feature>
<evidence type="ECO:0000313" key="10">
    <source>
        <dbReference type="EMBL" id="GAV72976.1"/>
    </source>
</evidence>
<organism evidence="10 11">
    <name type="scientific">Cephalotus follicularis</name>
    <name type="common">Albany pitcher plant</name>
    <dbReference type="NCBI Taxonomy" id="3775"/>
    <lineage>
        <taxon>Eukaryota</taxon>
        <taxon>Viridiplantae</taxon>
        <taxon>Streptophyta</taxon>
        <taxon>Embryophyta</taxon>
        <taxon>Tracheophyta</taxon>
        <taxon>Spermatophyta</taxon>
        <taxon>Magnoliopsida</taxon>
        <taxon>eudicotyledons</taxon>
        <taxon>Gunneridae</taxon>
        <taxon>Pentapetalae</taxon>
        <taxon>rosids</taxon>
        <taxon>fabids</taxon>
        <taxon>Oxalidales</taxon>
        <taxon>Cephalotaceae</taxon>
        <taxon>Cephalotus</taxon>
    </lineage>
</organism>
<dbReference type="InterPro" id="IPR036236">
    <property type="entry name" value="Znf_C2H2_sf"/>
</dbReference>
<protein>
    <submittedName>
        <fullName evidence="10">Zf-LYAR domain-containing protein/zf-met domain-containing protein</fullName>
    </submittedName>
</protein>
<dbReference type="FunFam" id="3.30.160.60:FF:001583">
    <property type="entry name" value="UBP1-associated proteins 1C"/>
    <property type="match status" value="1"/>
</dbReference>
<dbReference type="InterPro" id="IPR014898">
    <property type="entry name" value="Znf_C2H2_LYAR"/>
</dbReference>
<dbReference type="SUPFAM" id="SSF57667">
    <property type="entry name" value="beta-beta-alpha zinc fingers"/>
    <property type="match status" value="3"/>
</dbReference>
<sequence length="311" mass="34767">MVWFQCEDCGENLKKPKLPNHFRICSSTKLSCIDCGETFGQLSVQGHTQCITEAEKYGPKGQKKASNGTTPKPNNDSKQQPDIDTNVGLSERPPWFCSLCKTKATSKQALLLHAEGKKHRAKSRAVHASKQQLEQAEGSAQDTEALLEGTPKVEEPKVDGKLSSKKKRKHDASEKDGTQKKSEGNTSDEVGYGEVIQVGKAEVEETMCELKKPKHNVPKEDEVLESNSTKEKKKKIKWFKLITSALKSNPDGVLKMRKLRKLVTKALQDSGITGDECQLNEELEQRINSSARFKVDDKYVRLVSWPEIETE</sequence>
<evidence type="ECO:0000256" key="8">
    <source>
        <dbReference type="SAM" id="MobiDB-lite"/>
    </source>
</evidence>
<evidence type="ECO:0000313" key="11">
    <source>
        <dbReference type="Proteomes" id="UP000187406"/>
    </source>
</evidence>
<dbReference type="Proteomes" id="UP000187406">
    <property type="component" value="Unassembled WGS sequence"/>
</dbReference>
<evidence type="ECO:0000256" key="6">
    <source>
        <dbReference type="ARBA" id="ARBA00023242"/>
    </source>
</evidence>
<comment type="subcellular location">
    <subcellularLocation>
        <location evidence="1">Nucleus</location>
    </subcellularLocation>
</comment>
<dbReference type="FunFam" id="3.30.1490.490:FF:000001">
    <property type="entry name" value="cell growth-regulating nucleolar protein-like"/>
    <property type="match status" value="1"/>
</dbReference>
<dbReference type="PANTHER" id="PTHR13100">
    <property type="entry name" value="CELL GROWTH-REGULATING NUCLEOLAR PROTEIN LYAR"/>
    <property type="match status" value="1"/>
</dbReference>
<accession>A0A1Q3BY86</accession>
<dbReference type="STRING" id="3775.A0A1Q3BY86"/>
<evidence type="ECO:0000256" key="2">
    <source>
        <dbReference type="ARBA" id="ARBA00022723"/>
    </source>
</evidence>
<dbReference type="InterPro" id="IPR003604">
    <property type="entry name" value="Matrin/U1-like-C_Znf_C2H2"/>
</dbReference>
<evidence type="ECO:0000256" key="1">
    <source>
        <dbReference type="ARBA" id="ARBA00004123"/>
    </source>
</evidence>
<dbReference type="InParanoid" id="A0A1Q3BY86"/>
<evidence type="ECO:0000256" key="7">
    <source>
        <dbReference type="PROSITE-ProRule" id="PRU01145"/>
    </source>
</evidence>
<dbReference type="AlphaFoldDB" id="A0A1Q3BY86"/>
<proteinExistence type="predicted"/>
<evidence type="ECO:0000256" key="3">
    <source>
        <dbReference type="ARBA" id="ARBA00022737"/>
    </source>
</evidence>
<dbReference type="InterPro" id="IPR013087">
    <property type="entry name" value="Znf_C2H2_type"/>
</dbReference>
<dbReference type="Pfam" id="PF08790">
    <property type="entry name" value="zf-LYAR"/>
    <property type="match status" value="1"/>
</dbReference>
<dbReference type="Pfam" id="PF25879">
    <property type="entry name" value="WHD_LYAR"/>
    <property type="match status" value="1"/>
</dbReference>
<dbReference type="PROSITE" id="PS51804">
    <property type="entry name" value="ZF_C2HC_LYAR"/>
    <property type="match status" value="2"/>
</dbReference>
<reference evidence="11" key="1">
    <citation type="submission" date="2016-04" db="EMBL/GenBank/DDBJ databases">
        <title>Cephalotus genome sequencing.</title>
        <authorList>
            <person name="Fukushima K."/>
            <person name="Hasebe M."/>
            <person name="Fang X."/>
        </authorList>
    </citation>
    <scope>NUCLEOTIDE SEQUENCE [LARGE SCALE GENOMIC DNA]</scope>
    <source>
        <strain evidence="11">cv. St1</strain>
    </source>
</reference>
<dbReference type="SMART" id="SM00451">
    <property type="entry name" value="ZnF_U1"/>
    <property type="match status" value="1"/>
</dbReference>
<feature type="region of interest" description="Disordered" evidence="8">
    <location>
        <begin position="115"/>
        <end position="193"/>
    </location>
</feature>
<feature type="domain" description="U1-type" evidence="9">
    <location>
        <begin position="92"/>
        <end position="126"/>
    </location>
</feature>
<dbReference type="Pfam" id="PF12874">
    <property type="entry name" value="zf-met"/>
    <property type="match status" value="1"/>
</dbReference>
<dbReference type="FunCoup" id="A0A1Q3BY86">
    <property type="interactions" value="1454"/>
</dbReference>
<keyword evidence="2" id="KW-0479">Metal-binding</keyword>
<dbReference type="Gene3D" id="3.30.1490.490">
    <property type="match status" value="1"/>
</dbReference>
<comment type="caution">
    <text evidence="10">The sequence shown here is derived from an EMBL/GenBank/DDBJ whole genome shotgun (WGS) entry which is preliminary data.</text>
</comment>
<dbReference type="InterPro" id="IPR039999">
    <property type="entry name" value="LYAR"/>
</dbReference>
<dbReference type="Gene3D" id="3.30.160.60">
    <property type="entry name" value="Classic Zinc Finger"/>
    <property type="match status" value="1"/>
</dbReference>
<keyword evidence="3" id="KW-0677">Repeat</keyword>
<feature type="compositionally biased region" description="Basic and acidic residues" evidence="8">
    <location>
        <begin position="171"/>
        <end position="183"/>
    </location>
</feature>
<keyword evidence="6" id="KW-0539">Nucleus</keyword>
<dbReference type="GO" id="GO:0006364">
    <property type="term" value="P:rRNA processing"/>
    <property type="evidence" value="ECO:0007669"/>
    <property type="project" value="TreeGrafter"/>
</dbReference>
<dbReference type="PANTHER" id="PTHR13100:SF10">
    <property type="entry name" value="CELL GROWTH-REGULATING NUCLEOLAR PROTEIN"/>
    <property type="match status" value="1"/>
</dbReference>
<feature type="compositionally biased region" description="Basic and acidic residues" evidence="8">
    <location>
        <begin position="151"/>
        <end position="162"/>
    </location>
</feature>
<dbReference type="GO" id="GO:0008270">
    <property type="term" value="F:zinc ion binding"/>
    <property type="evidence" value="ECO:0007669"/>
    <property type="project" value="UniProtKB-KW"/>
</dbReference>